<organism evidence="1 2">
    <name type="scientific">Maruca vitrata nucleopolyhedrovirus</name>
    <dbReference type="NCBI Taxonomy" id="1307954"/>
    <lineage>
        <taxon>Viruses</taxon>
        <taxon>Viruses incertae sedis</taxon>
        <taxon>Naldaviricetes</taxon>
        <taxon>Lefavirales</taxon>
        <taxon>Baculoviridae</taxon>
        <taxon>Alphabaculovirus</taxon>
        <taxon>Alphabaculovirus mavitratae</taxon>
    </lineage>
</organism>
<protein>
    <submittedName>
        <fullName evidence="1">ME53</fullName>
    </submittedName>
</protein>
<dbReference type="GeneID" id="4643029"/>
<evidence type="ECO:0000313" key="1">
    <source>
        <dbReference type="EMBL" id="ABM05423.1"/>
    </source>
</evidence>
<dbReference type="KEGG" id="vg:4643029"/>
<dbReference type="RefSeq" id="YP_950837.1">
    <property type="nucleotide sequence ID" value="NC_008725.1"/>
</dbReference>
<sequence>MNRFFRKNNIFDTPKIGIDTSKIGRAKNDAYIFDTPKTFNPPKTKVSKTKVYIFDASKTTELVKTPSAKMASSSSSLVFIPPTHTPLSLSVKPTVNRRDGYFVPPDFGNKFEGLPKYSDKLDFKQERDLRMHFLSDLERDIMKATLKFATNYIIGYVNNKDMRMMGKFASRSVKNKKSTEHMSESRCTSCNYRFKDDTRVWFLYVVIHIKKPLDDPTRIDICCQDCYLYHNDALNSYEIYPSINSADLKHLAKERFFYQYIFPVSLDYTTEVKELRIDDHNCKVFEMIRRIIQNHKGSNECIEKIDLSTTGGLVLRETYNNIVLRRYRNIGVRPDVADDVDCFMLQDQSEMMDALQDNRFSGIKGTVFATVTIKRFTQALDGPITFPLKSKLTTAPNNYCKLCKKTKLYYKNPVLYCTKCGFTNVFHFYKYSEFVYCPEAVKSFEMHNEMILYYDLKMYKKLTKG</sequence>
<dbReference type="Proteomes" id="UP000214542">
    <property type="component" value="Segment"/>
</dbReference>
<keyword evidence="2" id="KW-1185">Reference proteome</keyword>
<dbReference type="InterPro" id="IPR010336">
    <property type="entry name" value="Baculo_ME53"/>
</dbReference>
<dbReference type="GO" id="GO:0003677">
    <property type="term" value="F:DNA binding"/>
    <property type="evidence" value="ECO:0007669"/>
    <property type="project" value="InterPro"/>
</dbReference>
<proteinExistence type="predicted"/>
<dbReference type="GO" id="GO:0008270">
    <property type="term" value="F:zinc ion binding"/>
    <property type="evidence" value="ECO:0007669"/>
    <property type="project" value="InterPro"/>
</dbReference>
<dbReference type="OrthoDB" id="2566at10239"/>
<reference evidence="1 2" key="1">
    <citation type="journal article" date="2008" name="J. Gen. Virol.">
        <title>Genomic and host range studies of Maruca vitrata nucleopolyhedrovirus.</title>
        <authorList>
            <person name="Chen Y.R."/>
            <person name="Wu C.Y."/>
            <person name="Lee S.T."/>
            <person name="Wu Y.J."/>
            <person name="Lo C.F."/>
            <person name="Tsai M.F."/>
            <person name="Wang C.H."/>
        </authorList>
    </citation>
    <scope>NUCLEOTIDE SEQUENCE [LARGE SCALE GENOMIC DNA]</scope>
</reference>
<accession>A1YRG9</accession>
<name>A1YRG9_9ABAC</name>
<gene>
    <name evidence="1" type="primary">me53</name>
</gene>
<dbReference type="EMBL" id="EF125867">
    <property type="protein sequence ID" value="ABM05423.1"/>
    <property type="molecule type" value="Genomic_DNA"/>
</dbReference>
<dbReference type="Pfam" id="PF06061">
    <property type="entry name" value="Baculo_ME53"/>
    <property type="match status" value="1"/>
</dbReference>
<evidence type="ECO:0000313" key="2">
    <source>
        <dbReference type="Proteomes" id="UP000214542"/>
    </source>
</evidence>